<gene>
    <name evidence="2" type="ORF">LX32DRAFT_238032</name>
</gene>
<evidence type="ECO:0000313" key="2">
    <source>
        <dbReference type="EMBL" id="KAK2032019.1"/>
    </source>
</evidence>
<accession>A0AAD9HQ38</accession>
<dbReference type="EMBL" id="MU842835">
    <property type="protein sequence ID" value="KAK2032019.1"/>
    <property type="molecule type" value="Genomic_DNA"/>
</dbReference>
<feature type="compositionally biased region" description="Basic and acidic residues" evidence="1">
    <location>
        <begin position="140"/>
        <end position="161"/>
    </location>
</feature>
<evidence type="ECO:0000256" key="1">
    <source>
        <dbReference type="SAM" id="MobiDB-lite"/>
    </source>
</evidence>
<feature type="compositionally biased region" description="Basic and acidic residues" evidence="1">
    <location>
        <begin position="58"/>
        <end position="71"/>
    </location>
</feature>
<feature type="region of interest" description="Disordered" evidence="1">
    <location>
        <begin position="52"/>
        <end position="72"/>
    </location>
</feature>
<keyword evidence="3" id="KW-1185">Reference proteome</keyword>
<evidence type="ECO:0000313" key="3">
    <source>
        <dbReference type="Proteomes" id="UP001232148"/>
    </source>
</evidence>
<protein>
    <submittedName>
        <fullName evidence="2">Uncharacterized protein</fullName>
    </submittedName>
</protein>
<organism evidence="2 3">
    <name type="scientific">Colletotrichum zoysiae</name>
    <dbReference type="NCBI Taxonomy" id="1216348"/>
    <lineage>
        <taxon>Eukaryota</taxon>
        <taxon>Fungi</taxon>
        <taxon>Dikarya</taxon>
        <taxon>Ascomycota</taxon>
        <taxon>Pezizomycotina</taxon>
        <taxon>Sordariomycetes</taxon>
        <taxon>Hypocreomycetidae</taxon>
        <taxon>Glomerellales</taxon>
        <taxon>Glomerellaceae</taxon>
        <taxon>Colletotrichum</taxon>
        <taxon>Colletotrichum graminicola species complex</taxon>
    </lineage>
</organism>
<dbReference type="AlphaFoldDB" id="A0AAD9HQ38"/>
<dbReference type="Proteomes" id="UP001232148">
    <property type="component" value="Unassembled WGS sequence"/>
</dbReference>
<name>A0AAD9HQ38_9PEZI</name>
<reference evidence="2" key="1">
    <citation type="submission" date="2021-06" db="EMBL/GenBank/DDBJ databases">
        <title>Comparative genomics, transcriptomics and evolutionary studies reveal genomic signatures of adaptation to plant cell wall in hemibiotrophic fungi.</title>
        <authorList>
            <consortium name="DOE Joint Genome Institute"/>
            <person name="Baroncelli R."/>
            <person name="Diaz J.F."/>
            <person name="Benocci T."/>
            <person name="Peng M."/>
            <person name="Battaglia E."/>
            <person name="Haridas S."/>
            <person name="Andreopoulos W."/>
            <person name="Labutti K."/>
            <person name="Pangilinan J."/>
            <person name="Floch G.L."/>
            <person name="Makela M.R."/>
            <person name="Henrissat B."/>
            <person name="Grigoriev I.V."/>
            <person name="Crouch J.A."/>
            <person name="De Vries R.P."/>
            <person name="Sukno S.A."/>
            <person name="Thon M.R."/>
        </authorList>
    </citation>
    <scope>NUCLEOTIDE SEQUENCE</scope>
    <source>
        <strain evidence="2">MAFF235873</strain>
    </source>
</reference>
<comment type="caution">
    <text evidence="2">The sequence shown here is derived from an EMBL/GenBank/DDBJ whole genome shotgun (WGS) entry which is preliminary data.</text>
</comment>
<feature type="region of interest" description="Disordered" evidence="1">
    <location>
        <begin position="93"/>
        <end position="161"/>
    </location>
</feature>
<proteinExistence type="predicted"/>
<sequence>MKVVRQLAPNLVTFQAEVTLEEQEIPSLWAVWLHHTHRCFVSADSRDISQDLPPKPFKFQEEGGRNRHVRSDANSQTPWVILAALRVLAGGEDDTGRAATQGRTGSAWGEESSNARRRSGFRLAVSGRSLSATSGPVNHDSSDGHARCVGGRSERQKRAQD</sequence>